<proteinExistence type="predicted"/>
<name>A0ABU6RL60_9FABA</name>
<sequence>MSEEGVQADGVESLAEVERSLAAHIDGNLKLCNVEDPVANAIIMEDWEFVQRLTHDDGSGVGRWNTTTSEGGRACIEKDACSVLVGFDPMRLEAQISHNWSESNEGVKGLNRYLPQTSEAGSGLGWESETSSCPYPPGYGPCTNLIHVHHRRGDRVLFDRVEFVRESQNGEGEWTAELEGWCTGRFTLNEGVSKSREDIRSATSSESEQSDATLYLIHEEARARARFSDVETEDFVEERLGGDDCDSTRRKEGEWEQEVQIESESATDKVDEEALLAEVTESKKIWSKGGIEFDSSDEEEVRVRLVDRK</sequence>
<feature type="region of interest" description="Disordered" evidence="1">
    <location>
        <begin position="246"/>
        <end position="268"/>
    </location>
</feature>
<comment type="caution">
    <text evidence="2">The sequence shown here is derived from an EMBL/GenBank/DDBJ whole genome shotgun (WGS) entry which is preliminary data.</text>
</comment>
<gene>
    <name evidence="2" type="ORF">PIB30_062098</name>
</gene>
<dbReference type="Proteomes" id="UP001341840">
    <property type="component" value="Unassembled WGS sequence"/>
</dbReference>
<evidence type="ECO:0000313" key="3">
    <source>
        <dbReference type="Proteomes" id="UP001341840"/>
    </source>
</evidence>
<organism evidence="2 3">
    <name type="scientific">Stylosanthes scabra</name>
    <dbReference type="NCBI Taxonomy" id="79078"/>
    <lineage>
        <taxon>Eukaryota</taxon>
        <taxon>Viridiplantae</taxon>
        <taxon>Streptophyta</taxon>
        <taxon>Embryophyta</taxon>
        <taxon>Tracheophyta</taxon>
        <taxon>Spermatophyta</taxon>
        <taxon>Magnoliopsida</taxon>
        <taxon>eudicotyledons</taxon>
        <taxon>Gunneridae</taxon>
        <taxon>Pentapetalae</taxon>
        <taxon>rosids</taxon>
        <taxon>fabids</taxon>
        <taxon>Fabales</taxon>
        <taxon>Fabaceae</taxon>
        <taxon>Papilionoideae</taxon>
        <taxon>50 kb inversion clade</taxon>
        <taxon>dalbergioids sensu lato</taxon>
        <taxon>Dalbergieae</taxon>
        <taxon>Pterocarpus clade</taxon>
        <taxon>Stylosanthes</taxon>
    </lineage>
</organism>
<evidence type="ECO:0000313" key="2">
    <source>
        <dbReference type="EMBL" id="MED6124772.1"/>
    </source>
</evidence>
<reference evidence="2 3" key="1">
    <citation type="journal article" date="2023" name="Plants (Basel)">
        <title>Bridging the Gap: Combining Genomics and Transcriptomics Approaches to Understand Stylosanthes scabra, an Orphan Legume from the Brazilian Caatinga.</title>
        <authorList>
            <person name="Ferreira-Neto J.R.C."/>
            <person name="da Silva M.D."/>
            <person name="Binneck E."/>
            <person name="de Melo N.F."/>
            <person name="da Silva R.H."/>
            <person name="de Melo A.L.T.M."/>
            <person name="Pandolfi V."/>
            <person name="Bustamante F.O."/>
            <person name="Brasileiro-Vidal A.C."/>
            <person name="Benko-Iseppon A.M."/>
        </authorList>
    </citation>
    <scope>NUCLEOTIDE SEQUENCE [LARGE SCALE GENOMIC DNA]</scope>
    <source>
        <tissue evidence="2">Leaves</tissue>
    </source>
</reference>
<dbReference type="EMBL" id="JASCZI010030780">
    <property type="protein sequence ID" value="MED6124772.1"/>
    <property type="molecule type" value="Genomic_DNA"/>
</dbReference>
<evidence type="ECO:0000256" key="1">
    <source>
        <dbReference type="SAM" id="MobiDB-lite"/>
    </source>
</evidence>
<keyword evidence="3" id="KW-1185">Reference proteome</keyword>
<protein>
    <submittedName>
        <fullName evidence="2">Uncharacterized protein</fullName>
    </submittedName>
</protein>
<accession>A0ABU6RL60</accession>